<evidence type="ECO:0000313" key="3">
    <source>
        <dbReference type="Proteomes" id="UP000305417"/>
    </source>
</evidence>
<evidence type="ECO:0000313" key="4">
    <source>
        <dbReference type="Proteomes" id="UP000509513"/>
    </source>
</evidence>
<reference evidence="2 3" key="1">
    <citation type="submission" date="2019-05" db="EMBL/GenBank/DDBJ databases">
        <title>Arcobacter cibarius and Arcobacter thereius providing challenges in identification an antibiotic susceptibility and Quinolone resistance.</title>
        <authorList>
            <person name="Busch A."/>
            <person name="Hanel I."/>
            <person name="Hotzel H."/>
            <person name="Tomaso H."/>
        </authorList>
    </citation>
    <scope>NUCLEOTIDE SEQUENCE [LARGE SCALE GENOMIC DNA]</scope>
    <source>
        <strain evidence="2 3">16CS0831-2</strain>
    </source>
</reference>
<gene>
    <name evidence="1" type="ORF">ACBT_2163</name>
    <name evidence="2" type="ORF">FE247_02305</name>
</gene>
<dbReference type="EMBL" id="VBUC01000003">
    <property type="protein sequence ID" value="TLT01335.1"/>
    <property type="molecule type" value="Genomic_DNA"/>
</dbReference>
<organism evidence="1 4">
    <name type="scientific">Aliarcobacter cibarius</name>
    <dbReference type="NCBI Taxonomy" id="255507"/>
    <lineage>
        <taxon>Bacteria</taxon>
        <taxon>Pseudomonadati</taxon>
        <taxon>Campylobacterota</taxon>
        <taxon>Epsilonproteobacteria</taxon>
        <taxon>Campylobacterales</taxon>
        <taxon>Arcobacteraceae</taxon>
        <taxon>Aliarcobacter</taxon>
    </lineage>
</organism>
<keyword evidence="3" id="KW-1185">Reference proteome</keyword>
<dbReference type="STRING" id="1442598.GCA_000522465_00294"/>
<dbReference type="Proteomes" id="UP000509513">
    <property type="component" value="Chromosome"/>
</dbReference>
<dbReference type="KEGG" id="acib:ACBT_2163"/>
<accession>A0A5J6RKH3</accession>
<dbReference type="EMBL" id="CP054051">
    <property type="protein sequence ID" value="QKJ28046.1"/>
    <property type="molecule type" value="Genomic_DNA"/>
</dbReference>
<sequence length="69" mass="8166">MEKLKEFMKNEIPSKINKQEALAIYKDEIVELRKKGYAYVQIAKYLNSNYRLKTCRTSVATFLKGEIFK</sequence>
<dbReference type="AlphaFoldDB" id="A0A5J6RKH3"/>
<evidence type="ECO:0000313" key="1">
    <source>
        <dbReference type="EMBL" id="QKJ28046.1"/>
    </source>
</evidence>
<protein>
    <recommendedName>
        <fullName evidence="5">Helix-turn-helix domain-containing protein</fullName>
    </recommendedName>
</protein>
<proteinExistence type="predicted"/>
<dbReference type="Proteomes" id="UP000305417">
    <property type="component" value="Unassembled WGS sequence"/>
</dbReference>
<name>A0A5J6RKH3_9BACT</name>
<evidence type="ECO:0000313" key="2">
    <source>
        <dbReference type="EMBL" id="TLT01335.1"/>
    </source>
</evidence>
<dbReference type="RefSeq" id="WP_024774478.1">
    <property type="nucleotide sequence ID" value="NZ_CP043857.1"/>
</dbReference>
<reference evidence="1 4" key="2">
    <citation type="submission" date="2020-05" db="EMBL/GenBank/DDBJ databases">
        <title>Complete genome sequencing of Campylobacter and Arcobacter type strains.</title>
        <authorList>
            <person name="Miller W.G."/>
            <person name="Yee E."/>
        </authorList>
    </citation>
    <scope>NUCLEOTIDE SEQUENCE [LARGE SCALE GENOMIC DNA]</scope>
    <source>
        <strain evidence="1 4">LMG 21996</strain>
    </source>
</reference>
<evidence type="ECO:0008006" key="5">
    <source>
        <dbReference type="Google" id="ProtNLM"/>
    </source>
</evidence>